<evidence type="ECO:0008006" key="4">
    <source>
        <dbReference type="Google" id="ProtNLM"/>
    </source>
</evidence>
<accession>A0A5D3FH72</accession>
<keyword evidence="3" id="KW-1185">Reference proteome</keyword>
<protein>
    <recommendedName>
        <fullName evidence="4">Capsule assembly Wzi family protein</fullName>
    </recommendedName>
</protein>
<sequence length="417" mass="47347">MRRKNRIKSLFCLLGCGGLLTVNGQETGEGSWKIKGFAETYHALRIESPNDWMSSRTRFRGEVTHDMGRSSLFVSFNAVYHALLKDRTGFELREAYLDYRAKHWGVRAGRQLVIWGSADGVRITDLVSPMDMTEFLTRDYDDIRMPVNALRFFRFNDKVKLEAVLVPVVEGFRLPVGAQNPWSVLPKNLPLPVIWDGAHNHPAFKLSNVEYGGRLSVTLPGIDFSIAALHTWNKMPVLDYRTEADGVRITPQYYRMGFVGGDFSKPLGQFVLRGEIACNIGKHFGYMPSAAATPQKGFNTLNWLAGVDWYAPHEWTVMAQFSAEHIFGYLPCIAQSAYHSLLTVNISKKLLNSSLTLSDFTYFDIRHRGWLNRFAANYAVNDQVCFAAGCDWLGGKEGMFGIYRRNSEIWMKAKYSF</sequence>
<dbReference type="Proteomes" id="UP000324383">
    <property type="component" value="Unassembled WGS sequence"/>
</dbReference>
<evidence type="ECO:0000256" key="1">
    <source>
        <dbReference type="SAM" id="SignalP"/>
    </source>
</evidence>
<dbReference type="InterPro" id="IPR010727">
    <property type="entry name" value="DUF1302"/>
</dbReference>
<dbReference type="EMBL" id="VKLW01000002">
    <property type="protein sequence ID" value="TYK35406.1"/>
    <property type="molecule type" value="Genomic_DNA"/>
</dbReference>
<gene>
    <name evidence="2" type="ORF">FNJ60_01500</name>
</gene>
<feature type="chain" id="PRO_5030116452" description="Capsule assembly Wzi family protein" evidence="1">
    <location>
        <begin position="25"/>
        <end position="417"/>
    </location>
</feature>
<evidence type="ECO:0000313" key="2">
    <source>
        <dbReference type="EMBL" id="TYK35406.1"/>
    </source>
</evidence>
<organism evidence="2 3">
    <name type="scientific">Bacteroides pyogenes</name>
    <dbReference type="NCBI Taxonomy" id="310300"/>
    <lineage>
        <taxon>Bacteria</taxon>
        <taxon>Pseudomonadati</taxon>
        <taxon>Bacteroidota</taxon>
        <taxon>Bacteroidia</taxon>
        <taxon>Bacteroidales</taxon>
        <taxon>Bacteroidaceae</taxon>
        <taxon>Bacteroides</taxon>
    </lineage>
</organism>
<name>A0A5D3FH72_9BACE</name>
<evidence type="ECO:0000313" key="3">
    <source>
        <dbReference type="Proteomes" id="UP000324383"/>
    </source>
</evidence>
<proteinExistence type="predicted"/>
<dbReference type="SUPFAM" id="SSF56935">
    <property type="entry name" value="Porins"/>
    <property type="match status" value="1"/>
</dbReference>
<dbReference type="AlphaFoldDB" id="A0A5D3FH72"/>
<dbReference type="Pfam" id="PF06980">
    <property type="entry name" value="DUF1302"/>
    <property type="match status" value="1"/>
</dbReference>
<dbReference type="RefSeq" id="WP_027324081.1">
    <property type="nucleotide sequence ID" value="NZ_CP197398.1"/>
</dbReference>
<comment type="caution">
    <text evidence="2">The sequence shown here is derived from an EMBL/GenBank/DDBJ whole genome shotgun (WGS) entry which is preliminary data.</text>
</comment>
<reference evidence="2 3" key="1">
    <citation type="submission" date="2019-07" db="EMBL/GenBank/DDBJ databases">
        <title>Draft Genome Sequences of Bacteroides pyogenes Strains Isolated from the Uterus Holstein Dairy Cows with Metritis.</title>
        <authorList>
            <person name="Cunha F."/>
            <person name="Galvao K.N."/>
            <person name="Jeon S.J."/>
            <person name="Jeong K.C."/>
        </authorList>
    </citation>
    <scope>NUCLEOTIDE SEQUENCE [LARGE SCALE GENOMIC DNA]</scope>
    <source>
        <strain evidence="2 3">KG-31</strain>
    </source>
</reference>
<keyword evidence="1" id="KW-0732">Signal</keyword>
<feature type="signal peptide" evidence="1">
    <location>
        <begin position="1"/>
        <end position="24"/>
    </location>
</feature>